<evidence type="ECO:0000259" key="2">
    <source>
        <dbReference type="Pfam" id="PF01966"/>
    </source>
</evidence>
<evidence type="ECO:0000313" key="3">
    <source>
        <dbReference type="EMBL" id="GAV21509.1"/>
    </source>
</evidence>
<name>A0A1L8CRS8_9THEO</name>
<dbReference type="InterPro" id="IPR003607">
    <property type="entry name" value="HD/PDEase_dom"/>
</dbReference>
<accession>A0A1L8CRS8</accession>
<comment type="caution">
    <text evidence="3">The sequence shown here is derived from an EMBL/GenBank/DDBJ whole genome shotgun (WGS) entry which is preliminary data.</text>
</comment>
<proteinExistence type="predicted"/>
<evidence type="ECO:0000256" key="1">
    <source>
        <dbReference type="ARBA" id="ARBA00022741"/>
    </source>
</evidence>
<protein>
    <recommendedName>
        <fullName evidence="2">HD domain-containing protein</fullName>
    </recommendedName>
</protein>
<dbReference type="InterPro" id="IPR006674">
    <property type="entry name" value="HD_domain"/>
</dbReference>
<reference evidence="4" key="1">
    <citation type="submission" date="2016-12" db="EMBL/GenBank/DDBJ databases">
        <title>Draft Genome Sequences od Carboxydothermus pertinax and islandicus, Hydrogenogenic Carboxydotrophic Bacteria.</title>
        <authorList>
            <person name="Fukuyama Y."/>
            <person name="Ohmae K."/>
            <person name="Yoneda Y."/>
            <person name="Yoshida T."/>
            <person name="Sako Y."/>
        </authorList>
    </citation>
    <scope>NUCLEOTIDE SEQUENCE [LARGE SCALE GENOMIC DNA]</scope>
    <source>
        <strain evidence="4">Ug1</strain>
    </source>
</reference>
<evidence type="ECO:0000313" key="4">
    <source>
        <dbReference type="Proteomes" id="UP000187485"/>
    </source>
</evidence>
<dbReference type="PANTHER" id="PTHR47545">
    <property type="entry name" value="MULTIFUNCTIONAL CCA PROTEIN"/>
    <property type="match status" value="1"/>
</dbReference>
<dbReference type="AlphaFoldDB" id="A0A1L8CRS8"/>
<dbReference type="GO" id="GO:0000166">
    <property type="term" value="F:nucleotide binding"/>
    <property type="evidence" value="ECO:0007669"/>
    <property type="project" value="UniProtKB-KW"/>
</dbReference>
<gene>
    <name evidence="3" type="ORF">cpu_00190</name>
</gene>
<dbReference type="Pfam" id="PF01966">
    <property type="entry name" value="HD"/>
    <property type="match status" value="1"/>
</dbReference>
<dbReference type="EMBL" id="BDJK01000001">
    <property type="protein sequence ID" value="GAV21509.1"/>
    <property type="molecule type" value="Genomic_DNA"/>
</dbReference>
<dbReference type="CDD" id="cd00077">
    <property type="entry name" value="HDc"/>
    <property type="match status" value="1"/>
</dbReference>
<keyword evidence="4" id="KW-1185">Reference proteome</keyword>
<dbReference type="STRING" id="870242.cpu_00190"/>
<keyword evidence="1" id="KW-0547">Nucleotide-binding</keyword>
<dbReference type="InterPro" id="IPR050124">
    <property type="entry name" value="tRNA_CCA-adding_enzyme"/>
</dbReference>
<dbReference type="Proteomes" id="UP000187485">
    <property type="component" value="Unassembled WGS sequence"/>
</dbReference>
<feature type="domain" description="HD" evidence="2">
    <location>
        <begin position="89"/>
        <end position="166"/>
    </location>
</feature>
<dbReference type="Gene3D" id="1.10.3090.10">
    <property type="entry name" value="cca-adding enzyme, domain 2"/>
    <property type="match status" value="1"/>
</dbReference>
<sequence length="234" mass="26887">MPGVQMVIYPAPIYLYCKFLPKETAMAGKNTGLAVSVFFREKQFSQNPLESLLALHQKGLLFKALPELSHLVGLPQNPERHRLCAWGHTLRVLEELPEKDLELIMAALLHDVGKGLPGVRTYKNGYPNDFGHAERGALMARGILKRFNFPRQTIDRTAWLIYYHMSVPYEVEKVEFWLKQLGKTLPPGELYRRVRKLITLKEADKRSDNIGAEGKIQALKKVREEVEKFYLKSK</sequence>
<dbReference type="PANTHER" id="PTHR47545:SF1">
    <property type="entry name" value="MULTIFUNCTIONAL CCA PROTEIN"/>
    <property type="match status" value="1"/>
</dbReference>
<dbReference type="SUPFAM" id="SSF109604">
    <property type="entry name" value="HD-domain/PDEase-like"/>
    <property type="match status" value="1"/>
</dbReference>
<organism evidence="3 4">
    <name type="scientific">Carboxydothermus pertinax</name>
    <dbReference type="NCBI Taxonomy" id="870242"/>
    <lineage>
        <taxon>Bacteria</taxon>
        <taxon>Bacillati</taxon>
        <taxon>Bacillota</taxon>
        <taxon>Clostridia</taxon>
        <taxon>Thermoanaerobacterales</taxon>
        <taxon>Thermoanaerobacteraceae</taxon>
        <taxon>Carboxydothermus</taxon>
    </lineage>
</organism>